<keyword evidence="6" id="KW-0975">Bacterial flagellum</keyword>
<evidence type="ECO:0000259" key="9">
    <source>
        <dbReference type="Pfam" id="PF22638"/>
    </source>
</evidence>
<comment type="subcellular location">
    <subcellularLocation>
        <location evidence="1">Bacterial flagellum</location>
    </subcellularLocation>
    <subcellularLocation>
        <location evidence="2">Secreted</location>
    </subcellularLocation>
</comment>
<feature type="domain" description="Flagellar basal body rod protein N-terminal" evidence="7">
    <location>
        <begin position="8"/>
        <end position="37"/>
    </location>
</feature>
<gene>
    <name evidence="10" type="ORF">B0I26_105107</name>
</gene>
<evidence type="ECO:0000259" key="8">
    <source>
        <dbReference type="Pfam" id="PF06429"/>
    </source>
</evidence>
<dbReference type="InterPro" id="IPR002371">
    <property type="entry name" value="FlgK"/>
</dbReference>
<keyword evidence="10" id="KW-0282">Flagellum</keyword>
<evidence type="ECO:0000313" key="10">
    <source>
        <dbReference type="EMBL" id="RAK19925.1"/>
    </source>
</evidence>
<proteinExistence type="inferred from homology"/>
<feature type="domain" description="Flagellar basal-body/hook protein C-terminal" evidence="8">
    <location>
        <begin position="577"/>
        <end position="617"/>
    </location>
</feature>
<comment type="caution">
    <text evidence="10">The sequence shown here is derived from an EMBL/GenBank/DDBJ whole genome shotgun (WGS) entry which is preliminary data.</text>
</comment>
<dbReference type="PANTHER" id="PTHR30033">
    <property type="entry name" value="FLAGELLAR HOOK-ASSOCIATED PROTEIN 1"/>
    <property type="match status" value="1"/>
</dbReference>
<evidence type="ECO:0000256" key="2">
    <source>
        <dbReference type="ARBA" id="ARBA00004613"/>
    </source>
</evidence>
<keyword evidence="11" id="KW-1185">Reference proteome</keyword>
<comment type="similarity">
    <text evidence="3">Belongs to the flagella basal body rod proteins family.</text>
</comment>
<keyword evidence="5" id="KW-0964">Secreted</keyword>
<dbReference type="EMBL" id="QLMH01000005">
    <property type="protein sequence ID" value="RAK19925.1"/>
    <property type="molecule type" value="Genomic_DNA"/>
</dbReference>
<evidence type="ECO:0000256" key="1">
    <source>
        <dbReference type="ARBA" id="ARBA00004365"/>
    </source>
</evidence>
<reference evidence="10 11" key="1">
    <citation type="submission" date="2018-06" db="EMBL/GenBank/DDBJ databases">
        <title>Genomic Encyclopedia of Type Strains, Phase III (KMG-III): the genomes of soil and plant-associated and newly described type strains.</title>
        <authorList>
            <person name="Whitman W."/>
        </authorList>
    </citation>
    <scope>NUCLEOTIDE SEQUENCE [LARGE SCALE GENOMIC DNA]</scope>
    <source>
        <strain evidence="10 11">CGMCC 1.8979</strain>
    </source>
</reference>
<dbReference type="SUPFAM" id="SSF64518">
    <property type="entry name" value="Phase 1 flagellin"/>
    <property type="match status" value="1"/>
</dbReference>
<evidence type="ECO:0000256" key="4">
    <source>
        <dbReference type="ARBA" id="ARBA00016244"/>
    </source>
</evidence>
<evidence type="ECO:0000256" key="3">
    <source>
        <dbReference type="ARBA" id="ARBA00009677"/>
    </source>
</evidence>
<evidence type="ECO:0000259" key="7">
    <source>
        <dbReference type="Pfam" id="PF00460"/>
    </source>
</evidence>
<dbReference type="GO" id="GO:0009424">
    <property type="term" value="C:bacterial-type flagellum hook"/>
    <property type="evidence" value="ECO:0007669"/>
    <property type="project" value="InterPro"/>
</dbReference>
<dbReference type="GO" id="GO:0005576">
    <property type="term" value="C:extracellular region"/>
    <property type="evidence" value="ECO:0007669"/>
    <property type="project" value="UniProtKB-SubCell"/>
</dbReference>
<dbReference type="OrthoDB" id="9802553at2"/>
<evidence type="ECO:0000256" key="5">
    <source>
        <dbReference type="ARBA" id="ARBA00022525"/>
    </source>
</evidence>
<accession>A0A327YJI3</accession>
<dbReference type="Pfam" id="PF22638">
    <property type="entry name" value="FlgK_D1"/>
    <property type="match status" value="1"/>
</dbReference>
<organism evidence="10 11">
    <name type="scientific">Paranoxybacillus vitaminiphilus</name>
    <dbReference type="NCBI Taxonomy" id="581036"/>
    <lineage>
        <taxon>Bacteria</taxon>
        <taxon>Bacillati</taxon>
        <taxon>Bacillota</taxon>
        <taxon>Bacilli</taxon>
        <taxon>Bacillales</taxon>
        <taxon>Anoxybacillaceae</taxon>
        <taxon>Paranoxybacillus</taxon>
    </lineage>
</organism>
<dbReference type="Proteomes" id="UP000248555">
    <property type="component" value="Unassembled WGS sequence"/>
</dbReference>
<protein>
    <recommendedName>
        <fullName evidence="4">Flagellar hook-associated protein 1</fullName>
    </recommendedName>
</protein>
<dbReference type="AlphaFoldDB" id="A0A327YJI3"/>
<dbReference type="NCBIfam" id="TIGR02492">
    <property type="entry name" value="flgK_ends"/>
    <property type="match status" value="1"/>
</dbReference>
<dbReference type="Pfam" id="PF00460">
    <property type="entry name" value="Flg_bb_rod"/>
    <property type="match status" value="1"/>
</dbReference>
<dbReference type="InterPro" id="IPR001444">
    <property type="entry name" value="Flag_bb_rod_N"/>
</dbReference>
<keyword evidence="10" id="KW-0969">Cilium</keyword>
<dbReference type="InterPro" id="IPR053927">
    <property type="entry name" value="FlgK_helical"/>
</dbReference>
<dbReference type="InterPro" id="IPR010930">
    <property type="entry name" value="Flg_bb/hook_C_dom"/>
</dbReference>
<dbReference type="GO" id="GO:0005198">
    <property type="term" value="F:structural molecule activity"/>
    <property type="evidence" value="ECO:0007669"/>
    <property type="project" value="InterPro"/>
</dbReference>
<dbReference type="GO" id="GO:0044780">
    <property type="term" value="P:bacterial-type flagellum assembly"/>
    <property type="evidence" value="ECO:0007669"/>
    <property type="project" value="InterPro"/>
</dbReference>
<dbReference type="PANTHER" id="PTHR30033:SF1">
    <property type="entry name" value="FLAGELLAR HOOK-ASSOCIATED PROTEIN 1"/>
    <property type="match status" value="1"/>
</dbReference>
<feature type="domain" description="Flagellar hook-associated protein FlgK helical" evidence="9">
    <location>
        <begin position="102"/>
        <end position="356"/>
    </location>
</feature>
<evidence type="ECO:0000256" key="6">
    <source>
        <dbReference type="ARBA" id="ARBA00023143"/>
    </source>
</evidence>
<dbReference type="RefSeq" id="WP_111644967.1">
    <property type="nucleotide sequence ID" value="NZ_QLMH01000005.1"/>
</dbReference>
<sequence>MLSTFHGLETARRGMMTQQNALYVTGHNIANANTPGYSRQRVNFVQTPPYPFASQNRPMIPGQMGTGVEGGTVQRVREQFLDVQYRGENMKFGYWNTRAEALKKMEEIMNEPSENGLAKTLDRFWQSLQDLAVNPSNSGARSVVRERGIAVAETFHYLSDSLTAIQNDMKNELEVTVESINSLAQQLNNLNKQIGEIEPHGYLPNDLYDERDRLLDELSQLVNIRVVPVSSGGNALKIAEGRFTIELMDKTGTQKIGTLVDATYNTVHSLEAVYLDNVKKEGPVTGFKLGTASINQLSLFSENGKLGSLIDSYGYTTDGGSTIVGLYPDMLLNLNAMAEQFAAEINRVHESGWSITEIKRGSKFGTLAGDPVNSFFTFDATKGAASTLQINQTILDSLDNIAASNAHNGLTVSGTFNGTINGLTGTYDRVQLEVEYDASSTSFRYRVMNTTVNPPVQIEPASGWRTAADAASLETQLEGLFGGPLDFKSNFSDLKFGDRWTFEFVKDQPYVGALGDGSNALALAEVKNSVMSLRGSTTTIQNFYEGVIGQMAVNAQEAERLSTNSDVLRQAVDERRMSVSSVSLDEEMTNMIKFQHAYNASARMITLVDEMLDKIINGMGVVGR</sequence>
<name>A0A327YJI3_9BACL</name>
<keyword evidence="10" id="KW-0966">Cell projection</keyword>
<dbReference type="Pfam" id="PF06429">
    <property type="entry name" value="Flg_bbr_C"/>
    <property type="match status" value="1"/>
</dbReference>
<evidence type="ECO:0000313" key="11">
    <source>
        <dbReference type="Proteomes" id="UP000248555"/>
    </source>
</evidence>